<dbReference type="Pfam" id="PF07734">
    <property type="entry name" value="FBA_1"/>
    <property type="match status" value="1"/>
</dbReference>
<feature type="domain" description="F-box associated beta-propeller type 1" evidence="1">
    <location>
        <begin position="108"/>
        <end position="280"/>
    </location>
</feature>
<protein>
    <submittedName>
        <fullName evidence="2">F-box protein interaction domain protein</fullName>
    </submittedName>
</protein>
<evidence type="ECO:0000313" key="4">
    <source>
        <dbReference type="Proteomes" id="UP000002051"/>
    </source>
</evidence>
<dbReference type="InterPro" id="IPR017451">
    <property type="entry name" value="F-box-assoc_interact_dom"/>
</dbReference>
<dbReference type="AlphaFoldDB" id="A0A072UGW1"/>
<dbReference type="NCBIfam" id="TIGR01640">
    <property type="entry name" value="F_box_assoc_1"/>
    <property type="match status" value="1"/>
</dbReference>
<dbReference type="Proteomes" id="UP000002051">
    <property type="component" value="Chromosome 4"/>
</dbReference>
<dbReference type="EnsemblPlants" id="KEH28994">
    <property type="protein sequence ID" value="KEH28994"/>
    <property type="gene ID" value="MTR_4g020000"/>
</dbReference>
<keyword evidence="4" id="KW-1185">Reference proteome</keyword>
<name>A0A072UGW1_MEDTR</name>
<accession>A0A072UGW1</accession>
<reference evidence="2 4" key="2">
    <citation type="journal article" date="2014" name="BMC Genomics">
        <title>An improved genome release (version Mt4.0) for the model legume Medicago truncatula.</title>
        <authorList>
            <person name="Tang H."/>
            <person name="Krishnakumar V."/>
            <person name="Bidwell S."/>
            <person name="Rosen B."/>
            <person name="Chan A."/>
            <person name="Zhou S."/>
            <person name="Gentzbittel L."/>
            <person name="Childs K.L."/>
            <person name="Yandell M."/>
            <person name="Gundlach H."/>
            <person name="Mayer K.F."/>
            <person name="Schwartz D.C."/>
            <person name="Town C.D."/>
        </authorList>
    </citation>
    <scope>GENOME REANNOTATION</scope>
    <source>
        <strain evidence="2">A17</strain>
        <strain evidence="3 4">cv. Jemalong A17</strain>
    </source>
</reference>
<dbReference type="HOGENOM" id="CLU_774714_0_0_1"/>
<reference evidence="3" key="3">
    <citation type="submission" date="2015-04" db="UniProtKB">
        <authorList>
            <consortium name="EnsemblPlants"/>
        </authorList>
    </citation>
    <scope>IDENTIFICATION</scope>
    <source>
        <strain evidence="3">cv. Jemalong A17</strain>
    </source>
</reference>
<evidence type="ECO:0000313" key="3">
    <source>
        <dbReference type="EnsemblPlants" id="KEH28994"/>
    </source>
</evidence>
<proteinExistence type="predicted"/>
<evidence type="ECO:0000313" key="2">
    <source>
        <dbReference type="EMBL" id="KEH28994.1"/>
    </source>
</evidence>
<sequence length="358" mass="40838">MFAVTVSDGIVHAVSVTMTNYLHKDKDQPLLLDLKVSYSLVERSALLEDMHGLMDEALEERPQLLSAVFPDELMLTGIVHPLLLEIHDTVSGIQPLGKKSEFFLATSNDYFQFTFGYDTSTKTYKVVAFAVEFDLNASNAKSVVNIFSMGDNSWRNIQCFPVPPIASLDNNGVYVTGTINWLAFHDYRCLDGLCWNITVEQYVILSLVSPLRHTLNCCCLNVFNKVPCYQPKLVVLMDFLCFCLDYEETHFVIIWQMKDFGVHESWIQLFKISYNNFLSIMELKWFNLSPLYLSGNGDTLILTNDVDNEAFLYNCIDNTVARCNETNTQAETARAGEIENRISFQHNFEQICVKKITI</sequence>
<reference evidence="2 4" key="1">
    <citation type="journal article" date="2011" name="Nature">
        <title>The Medicago genome provides insight into the evolution of rhizobial symbioses.</title>
        <authorList>
            <person name="Young N.D."/>
            <person name="Debelle F."/>
            <person name="Oldroyd G.E."/>
            <person name="Geurts R."/>
            <person name="Cannon S.B."/>
            <person name="Udvardi M.K."/>
            <person name="Benedito V.A."/>
            <person name="Mayer K.F."/>
            <person name="Gouzy J."/>
            <person name="Schoof H."/>
            <person name="Van de Peer Y."/>
            <person name="Proost S."/>
            <person name="Cook D.R."/>
            <person name="Meyers B.C."/>
            <person name="Spannagl M."/>
            <person name="Cheung F."/>
            <person name="De Mita S."/>
            <person name="Krishnakumar V."/>
            <person name="Gundlach H."/>
            <person name="Zhou S."/>
            <person name="Mudge J."/>
            <person name="Bharti A.K."/>
            <person name="Murray J.D."/>
            <person name="Naoumkina M.A."/>
            <person name="Rosen B."/>
            <person name="Silverstein K.A."/>
            <person name="Tang H."/>
            <person name="Rombauts S."/>
            <person name="Zhao P.X."/>
            <person name="Zhou P."/>
            <person name="Barbe V."/>
            <person name="Bardou P."/>
            <person name="Bechner M."/>
            <person name="Bellec A."/>
            <person name="Berger A."/>
            <person name="Berges H."/>
            <person name="Bidwell S."/>
            <person name="Bisseling T."/>
            <person name="Choisne N."/>
            <person name="Couloux A."/>
            <person name="Denny R."/>
            <person name="Deshpande S."/>
            <person name="Dai X."/>
            <person name="Doyle J.J."/>
            <person name="Dudez A.M."/>
            <person name="Farmer A.D."/>
            <person name="Fouteau S."/>
            <person name="Franken C."/>
            <person name="Gibelin C."/>
            <person name="Gish J."/>
            <person name="Goldstein S."/>
            <person name="Gonzalez A.J."/>
            <person name="Green P.J."/>
            <person name="Hallab A."/>
            <person name="Hartog M."/>
            <person name="Hua A."/>
            <person name="Humphray S.J."/>
            <person name="Jeong D.H."/>
            <person name="Jing Y."/>
            <person name="Jocker A."/>
            <person name="Kenton S.M."/>
            <person name="Kim D.J."/>
            <person name="Klee K."/>
            <person name="Lai H."/>
            <person name="Lang C."/>
            <person name="Lin S."/>
            <person name="Macmil S.L."/>
            <person name="Magdelenat G."/>
            <person name="Matthews L."/>
            <person name="McCorrison J."/>
            <person name="Monaghan E.L."/>
            <person name="Mun J.H."/>
            <person name="Najar F.Z."/>
            <person name="Nicholson C."/>
            <person name="Noirot C."/>
            <person name="O'Bleness M."/>
            <person name="Paule C.R."/>
            <person name="Poulain J."/>
            <person name="Prion F."/>
            <person name="Qin B."/>
            <person name="Qu C."/>
            <person name="Retzel E.F."/>
            <person name="Riddle C."/>
            <person name="Sallet E."/>
            <person name="Samain S."/>
            <person name="Samson N."/>
            <person name="Sanders I."/>
            <person name="Saurat O."/>
            <person name="Scarpelli C."/>
            <person name="Schiex T."/>
            <person name="Segurens B."/>
            <person name="Severin A.J."/>
            <person name="Sherrier D.J."/>
            <person name="Shi R."/>
            <person name="Sims S."/>
            <person name="Singer S.R."/>
            <person name="Sinharoy S."/>
            <person name="Sterck L."/>
            <person name="Viollet A."/>
            <person name="Wang B.B."/>
            <person name="Wang K."/>
            <person name="Wang M."/>
            <person name="Wang X."/>
            <person name="Warfsmann J."/>
            <person name="Weissenbach J."/>
            <person name="White D.D."/>
            <person name="White J.D."/>
            <person name="Wiley G.B."/>
            <person name="Wincker P."/>
            <person name="Xing Y."/>
            <person name="Yang L."/>
            <person name="Yao Z."/>
            <person name="Ying F."/>
            <person name="Zhai J."/>
            <person name="Zhou L."/>
            <person name="Zuber A."/>
            <person name="Denarie J."/>
            <person name="Dixon R.A."/>
            <person name="May G.D."/>
            <person name="Schwartz D.C."/>
            <person name="Rogers J."/>
            <person name="Quetier F."/>
            <person name="Town C.D."/>
            <person name="Roe B.A."/>
        </authorList>
    </citation>
    <scope>NUCLEOTIDE SEQUENCE [LARGE SCALE GENOMIC DNA]</scope>
    <source>
        <strain evidence="2">A17</strain>
        <strain evidence="3 4">cv. Jemalong A17</strain>
    </source>
</reference>
<dbReference type="InterPro" id="IPR006527">
    <property type="entry name" value="F-box-assoc_dom_typ1"/>
</dbReference>
<evidence type="ECO:0000259" key="1">
    <source>
        <dbReference type="Pfam" id="PF07734"/>
    </source>
</evidence>
<organism evidence="2 4">
    <name type="scientific">Medicago truncatula</name>
    <name type="common">Barrel medic</name>
    <name type="synonym">Medicago tribuloides</name>
    <dbReference type="NCBI Taxonomy" id="3880"/>
    <lineage>
        <taxon>Eukaryota</taxon>
        <taxon>Viridiplantae</taxon>
        <taxon>Streptophyta</taxon>
        <taxon>Embryophyta</taxon>
        <taxon>Tracheophyta</taxon>
        <taxon>Spermatophyta</taxon>
        <taxon>Magnoliopsida</taxon>
        <taxon>eudicotyledons</taxon>
        <taxon>Gunneridae</taxon>
        <taxon>Pentapetalae</taxon>
        <taxon>rosids</taxon>
        <taxon>fabids</taxon>
        <taxon>Fabales</taxon>
        <taxon>Fabaceae</taxon>
        <taxon>Papilionoideae</taxon>
        <taxon>50 kb inversion clade</taxon>
        <taxon>NPAAA clade</taxon>
        <taxon>Hologalegina</taxon>
        <taxon>IRL clade</taxon>
        <taxon>Trifolieae</taxon>
        <taxon>Medicago</taxon>
    </lineage>
</organism>
<gene>
    <name evidence="2" type="ordered locus">MTR_4g020000</name>
</gene>
<dbReference type="EMBL" id="CM001220">
    <property type="protein sequence ID" value="KEH28994.1"/>
    <property type="molecule type" value="Genomic_DNA"/>
</dbReference>